<dbReference type="STRING" id="1196031.A361_23300"/>
<evidence type="ECO:0000313" key="1">
    <source>
        <dbReference type="EMBL" id="AND41943.1"/>
    </source>
</evidence>
<proteinExistence type="predicted"/>
<gene>
    <name evidence="1" type="ORF">A361_23300</name>
</gene>
<dbReference type="eggNOG" id="ENOG5033BC0">
    <property type="taxonomic scope" value="Bacteria"/>
</dbReference>
<dbReference type="Gene3D" id="1.10.10.1150">
    <property type="entry name" value="Coenzyme PQQ synthesis protein D (PqqD)"/>
    <property type="match status" value="1"/>
</dbReference>
<dbReference type="Pfam" id="PF05402">
    <property type="entry name" value="PqqD"/>
    <property type="match status" value="1"/>
</dbReference>
<evidence type="ECO:0000313" key="2">
    <source>
        <dbReference type="Proteomes" id="UP000077856"/>
    </source>
</evidence>
<dbReference type="KEGG" id="bon:A361_23300"/>
<organism evidence="1 2">
    <name type="scientific">Cytobacillus oceanisediminis 2691</name>
    <dbReference type="NCBI Taxonomy" id="1196031"/>
    <lineage>
        <taxon>Bacteria</taxon>
        <taxon>Bacillati</taxon>
        <taxon>Bacillota</taxon>
        <taxon>Bacilli</taxon>
        <taxon>Bacillales</taxon>
        <taxon>Bacillaceae</taxon>
        <taxon>Cytobacillus</taxon>
    </lineage>
</organism>
<dbReference type="AlphaFoldDB" id="A0A160MFZ3"/>
<sequence length="97" mass="10977">MITNQKISLSNIVSQGEGIIVSDMGGEKVMLSITKGKYFNLGEMGGEIWDLMKGTIEVKQIISVLESIYQVDQEECEEQVLTFLSQLYDHELIKINY</sequence>
<reference evidence="1 2" key="1">
    <citation type="submission" date="2016-04" db="EMBL/GenBank/DDBJ databases">
        <title>Complete genome sequence of Bacillus oceanisediminis strain 2691.</title>
        <authorList>
            <person name="Jeong H."/>
            <person name="Kim H.J."/>
            <person name="Lee D.-W."/>
        </authorList>
    </citation>
    <scope>NUCLEOTIDE SEQUENCE [LARGE SCALE GENOMIC DNA]</scope>
    <source>
        <strain evidence="1 2">2691</strain>
    </source>
</reference>
<dbReference type="RefSeq" id="WP_019383191.1">
    <property type="nucleotide sequence ID" value="NZ_CP015506.1"/>
</dbReference>
<dbReference type="InterPro" id="IPR041881">
    <property type="entry name" value="PqqD_sf"/>
</dbReference>
<dbReference type="InterPro" id="IPR008792">
    <property type="entry name" value="PQQD"/>
</dbReference>
<accession>A0A160MFZ3</accession>
<dbReference type="Proteomes" id="UP000077856">
    <property type="component" value="Chromosome"/>
</dbReference>
<protein>
    <submittedName>
        <fullName evidence="1">Metallophosphoesterase</fullName>
    </submittedName>
</protein>
<dbReference type="NCBIfam" id="NF033536">
    <property type="entry name" value="lasso_PqqD_Bac"/>
    <property type="match status" value="1"/>
</dbReference>
<name>A0A160MFZ3_9BACI</name>
<dbReference type="EMBL" id="CP015506">
    <property type="protein sequence ID" value="AND41943.1"/>
    <property type="molecule type" value="Genomic_DNA"/>
</dbReference>